<evidence type="ECO:0000256" key="4">
    <source>
        <dbReference type="ARBA" id="ARBA00022618"/>
    </source>
</evidence>
<reference evidence="10 11" key="1">
    <citation type="submission" date="2015-09" db="EMBL/GenBank/DDBJ databases">
        <title>Trachymyrmex cornetzi WGS genome.</title>
        <authorList>
            <person name="Nygaard S."/>
            <person name="Hu H."/>
            <person name="Boomsma J."/>
            <person name="Zhang G."/>
        </authorList>
    </citation>
    <scope>NUCLEOTIDE SEQUENCE [LARGE SCALE GENOMIC DNA]</scope>
    <source>
        <strain evidence="10">Tcor2-1</strain>
        <tissue evidence="10">Whole body</tissue>
    </source>
</reference>
<dbReference type="AlphaFoldDB" id="A0A151J5L3"/>
<evidence type="ECO:0000256" key="2">
    <source>
        <dbReference type="ARBA" id="ARBA00009062"/>
    </source>
</evidence>
<dbReference type="InterPro" id="IPR018630">
    <property type="entry name" value="Zwilch"/>
</dbReference>
<organism evidence="10 11">
    <name type="scientific">Trachymyrmex cornetzi</name>
    <dbReference type="NCBI Taxonomy" id="471704"/>
    <lineage>
        <taxon>Eukaryota</taxon>
        <taxon>Metazoa</taxon>
        <taxon>Ecdysozoa</taxon>
        <taxon>Arthropoda</taxon>
        <taxon>Hexapoda</taxon>
        <taxon>Insecta</taxon>
        <taxon>Pterygota</taxon>
        <taxon>Neoptera</taxon>
        <taxon>Endopterygota</taxon>
        <taxon>Hymenoptera</taxon>
        <taxon>Apocrita</taxon>
        <taxon>Aculeata</taxon>
        <taxon>Formicoidea</taxon>
        <taxon>Formicidae</taxon>
        <taxon>Myrmicinae</taxon>
        <taxon>Trachymyrmex</taxon>
    </lineage>
</organism>
<comment type="subunit">
    <text evidence="9">Component of the RZZ complex.</text>
</comment>
<accession>A0A151J5L3</accession>
<dbReference type="EMBL" id="KQ980017">
    <property type="protein sequence ID" value="KYN18209.1"/>
    <property type="molecule type" value="Genomic_DNA"/>
</dbReference>
<evidence type="ECO:0000256" key="9">
    <source>
        <dbReference type="RuleBase" id="RU369076"/>
    </source>
</evidence>
<dbReference type="GO" id="GO:1990423">
    <property type="term" value="C:RZZ complex"/>
    <property type="evidence" value="ECO:0007669"/>
    <property type="project" value="UniProtKB-UniRule"/>
</dbReference>
<comment type="subcellular location">
    <subcellularLocation>
        <location evidence="1 9">Chromosome</location>
        <location evidence="1 9">Centromere</location>
        <location evidence="1 9">Kinetochore</location>
    </subcellularLocation>
</comment>
<keyword evidence="5 9" id="KW-0498">Mitosis</keyword>
<evidence type="ECO:0000256" key="6">
    <source>
        <dbReference type="ARBA" id="ARBA00022838"/>
    </source>
</evidence>
<dbReference type="Pfam" id="PF09817">
    <property type="entry name" value="Zwilch"/>
    <property type="match status" value="1"/>
</dbReference>
<name>A0A151J5L3_9HYME</name>
<keyword evidence="6 9" id="KW-0995">Kinetochore</keyword>
<evidence type="ECO:0000256" key="5">
    <source>
        <dbReference type="ARBA" id="ARBA00022776"/>
    </source>
</evidence>
<keyword evidence="11" id="KW-1185">Reference proteome</keyword>
<keyword evidence="8 9" id="KW-0137">Centromere</keyword>
<evidence type="ECO:0000313" key="10">
    <source>
        <dbReference type="EMBL" id="KYN18209.1"/>
    </source>
</evidence>
<gene>
    <name evidence="10" type="ORF">ALC57_09456</name>
</gene>
<dbReference type="GO" id="GO:0051301">
    <property type="term" value="P:cell division"/>
    <property type="evidence" value="ECO:0007669"/>
    <property type="project" value="UniProtKB-UniRule"/>
</dbReference>
<evidence type="ECO:0000256" key="3">
    <source>
        <dbReference type="ARBA" id="ARBA00022454"/>
    </source>
</evidence>
<dbReference type="PANTHER" id="PTHR15995">
    <property type="entry name" value="PROTEIN ZWILCH HOMOLOG"/>
    <property type="match status" value="1"/>
</dbReference>
<keyword evidence="4 9" id="KW-0132">Cell division</keyword>
<dbReference type="GO" id="GO:0034501">
    <property type="term" value="P:protein localization to kinetochore"/>
    <property type="evidence" value="ECO:0007669"/>
    <property type="project" value="UniProtKB-UniRule"/>
</dbReference>
<evidence type="ECO:0000313" key="11">
    <source>
        <dbReference type="Proteomes" id="UP000078492"/>
    </source>
</evidence>
<evidence type="ECO:0000256" key="8">
    <source>
        <dbReference type="ARBA" id="ARBA00023328"/>
    </source>
</evidence>
<keyword evidence="7 9" id="KW-0131">Cell cycle</keyword>
<keyword evidence="3 9" id="KW-0158">Chromosome</keyword>
<proteinExistence type="inferred from homology"/>
<evidence type="ECO:0000256" key="7">
    <source>
        <dbReference type="ARBA" id="ARBA00023306"/>
    </source>
</evidence>
<comment type="function">
    <text evidence="9">Essential component of the mitotic checkpoint, which prevents cells from prematurely exiting mitosis. Required for the assembly of the dynein-dynactin and MAD1-MAD2 complexes onto kinetochores. Its function related to the spindle assembly machinery is proposed to depend on its association in the mitotic RZZ complex.</text>
</comment>
<sequence>MKFCNHTFEPAKLDCRTWMNYFRISKIIHILSFTKIRIQHLSDLKKNERSFNEYSMRHDVSGSPLEYSFGNCEFDDTVVITRQNWQKEEESYLPLNRMDASNAVNICLEHLDTNTLPILALCDGKDPKQSKLIGIIVSQDWFTTLEAVSTGTTNLTTIRNKSHTVVQEHLKHPFTQEHNIKISMFSALDLFGIKQEMIDWDKTSKSDFKGSINIEMHSSSLDSRPSKIALVSQINAEWKDSLLKELRDQLFLLSQYLSTIDECKKNVGLQNSIIFTTSNSEEHEIVNEKLNLLLNGDFNFRKSNNSNVKESNHINKENFEIDAKLRERVQNIFLRHDVDFTDLLWEILIILKEIIEHKFTPQINDTNLTRFVKCISNLHHQETISHLLVGSVPLELVVDMGFEKLIRDYSYILRGARFIDLHDIRQKLNNISSGIFNTESYRNKLIMLAQIHICLECMLLIEAHLECPIENLQSLFAYAYKEFVSEQSPLQHYPDLCSRIFTFTVPLPNALANELNKMNPSVWRASVLSHSAASMLTTTTYYNKLPIFPTNVYSTDNVDVQEEIVYDISTISSSEKYKKL</sequence>
<dbReference type="PANTHER" id="PTHR15995:SF1">
    <property type="entry name" value="PROTEIN ZWILCH HOMOLOG"/>
    <property type="match status" value="1"/>
</dbReference>
<dbReference type="GO" id="GO:0007094">
    <property type="term" value="P:mitotic spindle assembly checkpoint signaling"/>
    <property type="evidence" value="ECO:0007669"/>
    <property type="project" value="UniProtKB-UniRule"/>
</dbReference>
<evidence type="ECO:0000256" key="1">
    <source>
        <dbReference type="ARBA" id="ARBA00004629"/>
    </source>
</evidence>
<protein>
    <recommendedName>
        <fullName evidence="9">Protein zwilch</fullName>
    </recommendedName>
</protein>
<dbReference type="Gene3D" id="1.20.58.730">
    <property type="match status" value="1"/>
</dbReference>
<comment type="similarity">
    <text evidence="2 9">Belongs to the ZWILCH family.</text>
</comment>
<dbReference type="STRING" id="471704.A0A151J5L3"/>
<dbReference type="Proteomes" id="UP000078492">
    <property type="component" value="Unassembled WGS sequence"/>
</dbReference>